<reference evidence="15 16" key="1">
    <citation type="journal article" date="2011" name="Proc. Natl. Acad. Sci. U.S.A.">
        <title>Evolutionary erosion of yeast sex chromosomes by mating-type switching accidents.</title>
        <authorList>
            <person name="Gordon J.L."/>
            <person name="Armisen D."/>
            <person name="Proux-Wera E."/>
            <person name="Oheigeartaigh S.S."/>
            <person name="Byrne K.P."/>
            <person name="Wolfe K.H."/>
        </authorList>
    </citation>
    <scope>NUCLEOTIDE SEQUENCE [LARGE SCALE GENOMIC DNA]</scope>
    <source>
        <strain evidence="16">ATCC 10662 / CBS 1146 / NBRC 0425 / NCYC 2629 / NRRL Y-866</strain>
    </source>
</reference>
<evidence type="ECO:0000256" key="6">
    <source>
        <dbReference type="ARBA" id="ARBA00023136"/>
    </source>
</evidence>
<name>G8ZY41_TORDE</name>
<comment type="function">
    <text evidence="11">Mediates the reversible addition of palmitate to target proteins, thereby regulating their membrane association and biological function.</text>
</comment>
<evidence type="ECO:0000256" key="9">
    <source>
        <dbReference type="ARBA" id="ARBA00023315"/>
    </source>
</evidence>
<dbReference type="EC" id="2.3.1.225" evidence="11"/>
<feature type="transmembrane region" description="Helical" evidence="11 12">
    <location>
        <begin position="12"/>
        <end position="34"/>
    </location>
</feature>
<dbReference type="OrthoDB" id="331948at2759"/>
<evidence type="ECO:0000259" key="14">
    <source>
        <dbReference type="Pfam" id="PF01529"/>
    </source>
</evidence>
<evidence type="ECO:0000256" key="3">
    <source>
        <dbReference type="ARBA" id="ARBA00022692"/>
    </source>
</evidence>
<dbReference type="GO" id="GO:0005789">
    <property type="term" value="C:endoplasmic reticulum membrane"/>
    <property type="evidence" value="ECO:0007669"/>
    <property type="project" value="UniProtKB-SubCell"/>
</dbReference>
<dbReference type="GeneID" id="11505181"/>
<evidence type="ECO:0000256" key="1">
    <source>
        <dbReference type="ARBA" id="ARBA00004141"/>
    </source>
</evidence>
<keyword evidence="9 11" id="KW-0012">Acyltransferase</keyword>
<dbReference type="PROSITE" id="PS50216">
    <property type="entry name" value="DHHC"/>
    <property type="match status" value="1"/>
</dbReference>
<dbReference type="GO" id="GO:0019706">
    <property type="term" value="F:protein-cysteine S-palmitoyltransferase activity"/>
    <property type="evidence" value="ECO:0007669"/>
    <property type="project" value="UniProtKB-UniRule"/>
</dbReference>
<keyword evidence="6 11" id="KW-0472">Membrane</keyword>
<feature type="transmembrane region" description="Helical" evidence="11 12">
    <location>
        <begin position="126"/>
        <end position="143"/>
    </location>
</feature>
<dbReference type="eggNOG" id="KOG1314">
    <property type="taxonomic scope" value="Eukaryota"/>
</dbReference>
<dbReference type="Pfam" id="PF01529">
    <property type="entry name" value="DHHC"/>
    <property type="match status" value="1"/>
</dbReference>
<dbReference type="Proteomes" id="UP000005627">
    <property type="component" value="Chromosome 7"/>
</dbReference>
<feature type="region of interest" description="Disordered" evidence="13">
    <location>
        <begin position="317"/>
        <end position="358"/>
    </location>
</feature>
<dbReference type="FunCoup" id="G8ZY41">
    <property type="interactions" value="51"/>
</dbReference>
<gene>
    <name evidence="15" type="primary">TDEL0G04410</name>
    <name evidence="11" type="synonym">PFA4</name>
    <name evidence="15" type="ORF">TDEL_0G04410</name>
</gene>
<evidence type="ECO:0000256" key="12">
    <source>
        <dbReference type="RuleBase" id="RU079119"/>
    </source>
</evidence>
<dbReference type="KEGG" id="tdl:TDEL_0G04410"/>
<dbReference type="InterPro" id="IPR001594">
    <property type="entry name" value="Palmitoyltrfase_DHHC"/>
</dbReference>
<keyword evidence="8 11" id="KW-0449">Lipoprotein</keyword>
<keyword evidence="2 11" id="KW-0808">Transferase</keyword>
<proteinExistence type="inferred from homology"/>
<protein>
    <recommendedName>
        <fullName evidence="11">Palmitoyltransferase PFA4</fullName>
        <ecNumber evidence="11">2.3.1.225</ecNumber>
    </recommendedName>
    <alternativeName>
        <fullName evidence="11">Protein S-acyltransferase</fullName>
        <shortName evidence="11">PAT</shortName>
    </alternativeName>
    <alternativeName>
        <fullName evidence="11">Protein fatty acyltransferase 4</fullName>
    </alternativeName>
</protein>
<dbReference type="HOGENOM" id="CLU_027721_8_0_1"/>
<keyword evidence="7 11" id="KW-0564">Palmitate</keyword>
<comment type="domain">
    <text evidence="11 12">The DHHC domain is required for palmitoyltransferase activity.</text>
</comment>
<dbReference type="RefSeq" id="XP_003683019.1">
    <property type="nucleotide sequence ID" value="XM_003682971.1"/>
</dbReference>
<evidence type="ECO:0000313" key="16">
    <source>
        <dbReference type="Proteomes" id="UP000005627"/>
    </source>
</evidence>
<evidence type="ECO:0000256" key="7">
    <source>
        <dbReference type="ARBA" id="ARBA00023139"/>
    </source>
</evidence>
<dbReference type="InterPro" id="IPR033682">
    <property type="entry name" value="PFA4"/>
</dbReference>
<keyword evidence="16" id="KW-1185">Reference proteome</keyword>
<keyword evidence="4 11" id="KW-0256">Endoplasmic reticulum</keyword>
<keyword evidence="3 11" id="KW-0812">Transmembrane</keyword>
<feature type="domain" description="Palmitoyltransferase DHHC" evidence="14">
    <location>
        <begin position="77"/>
        <end position="204"/>
    </location>
</feature>
<evidence type="ECO:0000313" key="15">
    <source>
        <dbReference type="EMBL" id="CCE93808.1"/>
    </source>
</evidence>
<sequence length="381" mass="44353">MPVKLKWPWLGIAIPCVLVSFIGYCGHFFILSNFLSPSKQLWFQCNLALIWLSYYYAIYTNPGRPRPNFEVPKYEWKNYCKKCQNYKPERAHHCKTCNQCVLMMDHHCPWTMNCVGHNNFPHFLRFLVWVIVATAFLLYQLVSRIIVLWRDRNLPDYMFHRSELVFLTILTPLDAFVLLTITILLCRCLANQIFNGMSQIETWELERLQALFDSKRLVPLLIEAAWDIFPGTREQINESTAAELSMNKELRLEDVVNFPYDLDPWSNAEQLLGNPLLWLWPFGRPKGDGMSFVKNEISEYSSRASYEDLLLSLPWPPDGGRTRAGPGSLSSSIESITKQGEQLIRRRPNDTSDLIGRRQWQNDWGENLEDFGVDVDTEQAS</sequence>
<feature type="compositionally biased region" description="Polar residues" evidence="13">
    <location>
        <begin position="328"/>
        <end position="340"/>
    </location>
</feature>
<evidence type="ECO:0000256" key="8">
    <source>
        <dbReference type="ARBA" id="ARBA00023288"/>
    </source>
</evidence>
<evidence type="ECO:0000256" key="11">
    <source>
        <dbReference type="HAMAP-Rule" id="MF_03199"/>
    </source>
</evidence>
<dbReference type="PANTHER" id="PTHR12246">
    <property type="entry name" value="PALMITOYLTRANSFERASE ZDHHC16"/>
    <property type="match status" value="1"/>
</dbReference>
<comment type="similarity">
    <text evidence="11">Belongs to the DHHC palmitoyltransferase family. PFA4 subfamily.</text>
</comment>
<accession>G8ZY41</accession>
<dbReference type="STRING" id="1076872.G8ZY41"/>
<feature type="transmembrane region" description="Helical" evidence="11 12">
    <location>
        <begin position="41"/>
        <end position="59"/>
    </location>
</feature>
<evidence type="ECO:0000256" key="10">
    <source>
        <dbReference type="ARBA" id="ARBA00048048"/>
    </source>
</evidence>
<dbReference type="InParanoid" id="G8ZY41"/>
<evidence type="ECO:0000256" key="5">
    <source>
        <dbReference type="ARBA" id="ARBA00022989"/>
    </source>
</evidence>
<comment type="catalytic activity">
    <reaction evidence="10 11 12">
        <text>L-cysteinyl-[protein] + hexadecanoyl-CoA = S-hexadecanoyl-L-cysteinyl-[protein] + CoA</text>
        <dbReference type="Rhea" id="RHEA:36683"/>
        <dbReference type="Rhea" id="RHEA-COMP:10131"/>
        <dbReference type="Rhea" id="RHEA-COMP:11032"/>
        <dbReference type="ChEBI" id="CHEBI:29950"/>
        <dbReference type="ChEBI" id="CHEBI:57287"/>
        <dbReference type="ChEBI" id="CHEBI:57379"/>
        <dbReference type="ChEBI" id="CHEBI:74151"/>
        <dbReference type="EC" id="2.3.1.225"/>
    </reaction>
</comment>
<dbReference type="InterPro" id="IPR039859">
    <property type="entry name" value="PFA4/ZDH16/20/ERF2-like"/>
</dbReference>
<feature type="transmembrane region" description="Helical" evidence="11 12">
    <location>
        <begin position="164"/>
        <end position="185"/>
    </location>
</feature>
<keyword evidence="5 11" id="KW-1133">Transmembrane helix</keyword>
<organism evidence="15 16">
    <name type="scientific">Torulaspora delbrueckii</name>
    <name type="common">Yeast</name>
    <name type="synonym">Candida colliculosa</name>
    <dbReference type="NCBI Taxonomy" id="4950"/>
    <lineage>
        <taxon>Eukaryota</taxon>
        <taxon>Fungi</taxon>
        <taxon>Dikarya</taxon>
        <taxon>Ascomycota</taxon>
        <taxon>Saccharomycotina</taxon>
        <taxon>Saccharomycetes</taxon>
        <taxon>Saccharomycetales</taxon>
        <taxon>Saccharomycetaceae</taxon>
        <taxon>Torulaspora</taxon>
    </lineage>
</organism>
<evidence type="ECO:0000256" key="13">
    <source>
        <dbReference type="SAM" id="MobiDB-lite"/>
    </source>
</evidence>
<comment type="subcellular location">
    <subcellularLocation>
        <location evidence="11">Endoplasmic reticulum membrane</location>
        <topology evidence="11">Multi-pass membrane protein</topology>
    </subcellularLocation>
    <subcellularLocation>
        <location evidence="1">Membrane</location>
        <topology evidence="1">Multi-pass membrane protein</topology>
    </subcellularLocation>
</comment>
<evidence type="ECO:0000256" key="2">
    <source>
        <dbReference type="ARBA" id="ARBA00022679"/>
    </source>
</evidence>
<dbReference type="EMBL" id="HE616748">
    <property type="protein sequence ID" value="CCE93808.1"/>
    <property type="molecule type" value="Genomic_DNA"/>
</dbReference>
<evidence type="ECO:0000256" key="4">
    <source>
        <dbReference type="ARBA" id="ARBA00022824"/>
    </source>
</evidence>
<dbReference type="HAMAP" id="MF_03199">
    <property type="entry name" value="DHHC_PAT_PFA4"/>
    <property type="match status" value="1"/>
</dbReference>
<dbReference type="AlphaFoldDB" id="G8ZY41"/>
<feature type="active site" description="S-palmitoyl cysteine intermediate" evidence="11">
    <location>
        <position position="108"/>
    </location>
</feature>